<evidence type="ECO:0000313" key="2">
    <source>
        <dbReference type="Proteomes" id="UP001206925"/>
    </source>
</evidence>
<keyword evidence="2" id="KW-1185">Reference proteome</keyword>
<evidence type="ECO:0000313" key="1">
    <source>
        <dbReference type="EMBL" id="KAI7734488.1"/>
    </source>
</evidence>
<dbReference type="Proteomes" id="UP001206925">
    <property type="component" value="Unassembled WGS sequence"/>
</dbReference>
<reference evidence="1" key="1">
    <citation type="submission" date="2022-06" db="EMBL/GenBank/DDBJ databases">
        <title>Uncovering the hologenomic basis of an extraordinary plant invasion.</title>
        <authorList>
            <person name="Bieker V.C."/>
            <person name="Martin M.D."/>
            <person name="Gilbert T."/>
            <person name="Hodgins K."/>
            <person name="Battlay P."/>
            <person name="Petersen B."/>
            <person name="Wilson J."/>
        </authorList>
    </citation>
    <scope>NUCLEOTIDE SEQUENCE</scope>
    <source>
        <strain evidence="1">AA19_3_7</strain>
        <tissue evidence="1">Leaf</tissue>
    </source>
</reference>
<gene>
    <name evidence="1" type="ORF">M8C21_030296</name>
</gene>
<protein>
    <submittedName>
        <fullName evidence="1">Uncharacterized protein</fullName>
    </submittedName>
</protein>
<sequence>MMSDRSLWSTRMSKFYFGCSNASNKFPSILNATLEVPKLDQKSFWKDSRILECKCVMFMISKVYAAFVNGFWTCVDMASGRYLLRNLAIVMEYVAGEELFDKICNAGRSVRMR</sequence>
<comment type="caution">
    <text evidence="1">The sequence shown here is derived from an EMBL/GenBank/DDBJ whole genome shotgun (WGS) entry which is preliminary data.</text>
</comment>
<accession>A0AAD5GBV8</accession>
<dbReference type="AlphaFoldDB" id="A0AAD5GBV8"/>
<dbReference type="EMBL" id="JAMZMK010009715">
    <property type="protein sequence ID" value="KAI7734488.1"/>
    <property type="molecule type" value="Genomic_DNA"/>
</dbReference>
<proteinExistence type="predicted"/>
<name>A0AAD5GBV8_AMBAR</name>
<organism evidence="1 2">
    <name type="scientific">Ambrosia artemisiifolia</name>
    <name type="common">Common ragweed</name>
    <dbReference type="NCBI Taxonomy" id="4212"/>
    <lineage>
        <taxon>Eukaryota</taxon>
        <taxon>Viridiplantae</taxon>
        <taxon>Streptophyta</taxon>
        <taxon>Embryophyta</taxon>
        <taxon>Tracheophyta</taxon>
        <taxon>Spermatophyta</taxon>
        <taxon>Magnoliopsida</taxon>
        <taxon>eudicotyledons</taxon>
        <taxon>Gunneridae</taxon>
        <taxon>Pentapetalae</taxon>
        <taxon>asterids</taxon>
        <taxon>campanulids</taxon>
        <taxon>Asterales</taxon>
        <taxon>Asteraceae</taxon>
        <taxon>Asteroideae</taxon>
        <taxon>Heliantheae alliance</taxon>
        <taxon>Heliantheae</taxon>
        <taxon>Ambrosia</taxon>
    </lineage>
</organism>